<dbReference type="GO" id="GO:0070897">
    <property type="term" value="P:transcription preinitiation complex assembly"/>
    <property type="evidence" value="ECO:0007669"/>
    <property type="project" value="InterPro"/>
</dbReference>
<dbReference type="GO" id="GO:0008270">
    <property type="term" value="F:zinc ion binding"/>
    <property type="evidence" value="ECO:0007669"/>
    <property type="project" value="UniProtKB-KW"/>
</dbReference>
<dbReference type="GO" id="GO:0005634">
    <property type="term" value="C:nucleus"/>
    <property type="evidence" value="ECO:0007669"/>
    <property type="project" value="UniProtKB-SubCell"/>
</dbReference>
<feature type="compositionally biased region" description="Acidic residues" evidence="9">
    <location>
        <begin position="711"/>
        <end position="723"/>
    </location>
</feature>
<organism evidence="10 11">
    <name type="scientific">Linnemannia hyalina</name>
    <dbReference type="NCBI Taxonomy" id="64524"/>
    <lineage>
        <taxon>Eukaryota</taxon>
        <taxon>Fungi</taxon>
        <taxon>Fungi incertae sedis</taxon>
        <taxon>Mucoromycota</taxon>
        <taxon>Mortierellomycotina</taxon>
        <taxon>Mortierellomycetes</taxon>
        <taxon>Mortierellales</taxon>
        <taxon>Mortierellaceae</taxon>
        <taxon>Linnemannia</taxon>
    </lineage>
</organism>
<sequence length="756" mass="84688">MSTPINTIATTQLQPTTRSPNPFASRSKRQCTGCGGHRLAEDNETATLVCVDCGLVANENMLEDNPNSYHGYGLTRVSATGRELASKDKRARDKRTRTGQGEGDARSLRNTPVGITNVTVYTRRHMQRLEEARVVITSVGRANGLSDVVVRRAIFFFVLVKRMMKVVGDGKALACLYIAAREAGKKLRLIELATQSGLSPYTLGADYKRVRAFLVKRKTIDMGTGLYVVEEDPWTELERILSIGSSESIERDDYANLPQDVKDALGINVESVERSRRLRGLLSMSQKFMIIAADSSLDNSRRIQPLVAACLIVALEVRLQLTETPKEMLQLVGFMYNSIPSTIMSRYRELRKCILEWAHRLPFVDKAAHITEKKLVYFTEDVIKYFGHLQDKNRQLWALIDRATEEGEHEGEGDADSVEETGEDNGECGEEGDEGVDEGWEDQRTGDDDFSQEQDERSEGDGQSIVRDGIDDAPLASKDILAGMTARRHDPPAYVAKVKRRDRLGELIQTAKQSIADPTTQGQHLSRKDSQRFEWIKQLLVLRTRTEDEILDASDNCLADWVVISLARQAKPKIVRSQEELDSTELTEKDLDDEEWSSYLRSEPDMKSMHRVMTQAYHEAEQISKLAEERRKATEASKKGRERRKRAREGQAPDKGGPPEAVVGERSWKLRLEALSDSDNDLDAARKALPRPGQRVLQHIQGPSTENKDMEGEEEEGVEEGLLDDVAGGNDASDGDVGYGGDDYDYDDAYGYGDYD</sequence>
<name>A0A9P7XWN1_9FUNG</name>
<protein>
    <recommendedName>
        <fullName evidence="12">TFIIB-type domain-containing protein</fullName>
    </recommendedName>
</protein>
<dbReference type="InterPro" id="IPR036915">
    <property type="entry name" value="Cyclin-like_sf"/>
</dbReference>
<feature type="region of interest" description="Disordered" evidence="9">
    <location>
        <begin position="405"/>
        <end position="470"/>
    </location>
</feature>
<dbReference type="CDD" id="cd00043">
    <property type="entry name" value="CYCLIN_SF"/>
    <property type="match status" value="1"/>
</dbReference>
<evidence type="ECO:0000313" key="10">
    <source>
        <dbReference type="EMBL" id="KAG9068730.1"/>
    </source>
</evidence>
<accession>A0A9P7XWN1</accession>
<comment type="similarity">
    <text evidence="2">Belongs to the TFIIB family.</text>
</comment>
<dbReference type="GO" id="GO:0000995">
    <property type="term" value="F:RNA polymerase III general transcription initiation factor activity"/>
    <property type="evidence" value="ECO:0007669"/>
    <property type="project" value="TreeGrafter"/>
</dbReference>
<dbReference type="GO" id="GO:0097550">
    <property type="term" value="C:transcription preinitiation complex"/>
    <property type="evidence" value="ECO:0007669"/>
    <property type="project" value="TreeGrafter"/>
</dbReference>
<comment type="caution">
    <text evidence="10">The sequence shown here is derived from an EMBL/GenBank/DDBJ whole genome shotgun (WGS) entry which is preliminary data.</text>
</comment>
<proteinExistence type="inferred from homology"/>
<dbReference type="GO" id="GO:0000126">
    <property type="term" value="C:transcription factor TFIIIB complex"/>
    <property type="evidence" value="ECO:0007669"/>
    <property type="project" value="TreeGrafter"/>
</dbReference>
<keyword evidence="5" id="KW-0862">Zinc</keyword>
<comment type="subcellular location">
    <subcellularLocation>
        <location evidence="1">Nucleus</location>
    </subcellularLocation>
</comment>
<feature type="compositionally biased region" description="Basic and acidic residues" evidence="9">
    <location>
        <begin position="627"/>
        <end position="639"/>
    </location>
</feature>
<evidence type="ECO:0000256" key="9">
    <source>
        <dbReference type="SAM" id="MobiDB-lite"/>
    </source>
</evidence>
<evidence type="ECO:0008006" key="12">
    <source>
        <dbReference type="Google" id="ProtNLM"/>
    </source>
</evidence>
<dbReference type="SUPFAM" id="SSF47954">
    <property type="entry name" value="Cyclin-like"/>
    <property type="match status" value="1"/>
</dbReference>
<dbReference type="Proteomes" id="UP000707451">
    <property type="component" value="Unassembled WGS sequence"/>
</dbReference>
<keyword evidence="4" id="KW-0863">Zinc-finger</keyword>
<evidence type="ECO:0000256" key="1">
    <source>
        <dbReference type="ARBA" id="ARBA00004123"/>
    </source>
</evidence>
<keyword evidence="11" id="KW-1185">Reference proteome</keyword>
<feature type="region of interest" description="Disordered" evidence="9">
    <location>
        <begin position="80"/>
        <end position="109"/>
    </location>
</feature>
<keyword evidence="6" id="KW-0805">Transcription regulation</keyword>
<dbReference type="Gene3D" id="1.10.472.170">
    <property type="match status" value="1"/>
</dbReference>
<dbReference type="AlphaFoldDB" id="A0A9P7XWN1"/>
<feature type="region of interest" description="Disordered" evidence="9">
    <location>
        <begin position="627"/>
        <end position="756"/>
    </location>
</feature>
<keyword evidence="8" id="KW-0539">Nucleus</keyword>
<evidence type="ECO:0000256" key="8">
    <source>
        <dbReference type="ARBA" id="ARBA00023242"/>
    </source>
</evidence>
<dbReference type="SUPFAM" id="SSF57783">
    <property type="entry name" value="Zinc beta-ribbon"/>
    <property type="match status" value="1"/>
</dbReference>
<dbReference type="PANTHER" id="PTHR11618:SF4">
    <property type="entry name" value="TRANSCRIPTION FACTOR IIIB 90 KDA SUBUNIT"/>
    <property type="match status" value="1"/>
</dbReference>
<dbReference type="PANTHER" id="PTHR11618">
    <property type="entry name" value="TRANSCRIPTION INITIATION FACTOR IIB-RELATED"/>
    <property type="match status" value="1"/>
</dbReference>
<dbReference type="GO" id="GO:0001006">
    <property type="term" value="F:RNA polymerase III type 3 promoter sequence-specific DNA binding"/>
    <property type="evidence" value="ECO:0007669"/>
    <property type="project" value="TreeGrafter"/>
</dbReference>
<dbReference type="InterPro" id="IPR000812">
    <property type="entry name" value="TFIIB"/>
</dbReference>
<gene>
    <name evidence="10" type="ORF">KI688_011013</name>
</gene>
<evidence type="ECO:0000256" key="4">
    <source>
        <dbReference type="ARBA" id="ARBA00022771"/>
    </source>
</evidence>
<evidence type="ECO:0000256" key="3">
    <source>
        <dbReference type="ARBA" id="ARBA00022723"/>
    </source>
</evidence>
<evidence type="ECO:0000313" key="11">
    <source>
        <dbReference type="Proteomes" id="UP000707451"/>
    </source>
</evidence>
<reference evidence="10" key="1">
    <citation type="submission" date="2021-06" db="EMBL/GenBank/DDBJ databases">
        <title>Genome Sequence of Mortierella hyaline Strain SCG-10, a Cold-Adapted, Nitrate-Reducing Fungus Isolated from Soil in Minnesota, USA.</title>
        <authorList>
            <person name="Aldossari N."/>
        </authorList>
    </citation>
    <scope>NUCLEOTIDE SEQUENCE</scope>
    <source>
        <strain evidence="10">SCG-10</strain>
    </source>
</reference>
<keyword evidence="7" id="KW-0804">Transcription</keyword>
<evidence type="ECO:0000256" key="7">
    <source>
        <dbReference type="ARBA" id="ARBA00023163"/>
    </source>
</evidence>
<feature type="compositionally biased region" description="Polar residues" evidence="9">
    <location>
        <begin position="1"/>
        <end position="24"/>
    </location>
</feature>
<evidence type="ECO:0000256" key="6">
    <source>
        <dbReference type="ARBA" id="ARBA00023015"/>
    </source>
</evidence>
<dbReference type="OrthoDB" id="2436478at2759"/>
<dbReference type="EMBL" id="JAHRHY010000006">
    <property type="protein sequence ID" value="KAG9068730.1"/>
    <property type="molecule type" value="Genomic_DNA"/>
</dbReference>
<evidence type="ECO:0000256" key="5">
    <source>
        <dbReference type="ARBA" id="ARBA00022833"/>
    </source>
</evidence>
<keyword evidence="3" id="KW-0479">Metal-binding</keyword>
<feature type="region of interest" description="Disordered" evidence="9">
    <location>
        <begin position="1"/>
        <end position="28"/>
    </location>
</feature>
<evidence type="ECO:0000256" key="2">
    <source>
        <dbReference type="ARBA" id="ARBA00010857"/>
    </source>
</evidence>
<feature type="compositionally biased region" description="Acidic residues" evidence="9">
    <location>
        <begin position="413"/>
        <end position="440"/>
    </location>
</feature>